<evidence type="ECO:0000313" key="1">
    <source>
        <dbReference type="EMBL" id="TDO23747.1"/>
    </source>
</evidence>
<dbReference type="InterPro" id="IPR046233">
    <property type="entry name" value="DUF6266"/>
</dbReference>
<proteinExistence type="predicted"/>
<reference evidence="1 2" key="1">
    <citation type="submission" date="2019-03" db="EMBL/GenBank/DDBJ databases">
        <title>Genomic Encyclopedia of Archaeal and Bacterial Type Strains, Phase II (KMG-II): from individual species to whole genera.</title>
        <authorList>
            <person name="Goeker M."/>
        </authorList>
    </citation>
    <scope>NUCLEOTIDE SEQUENCE [LARGE SCALE GENOMIC DNA]</scope>
    <source>
        <strain evidence="1 2">DSM 19034</strain>
    </source>
</reference>
<dbReference type="RefSeq" id="WP_166641842.1">
    <property type="nucleotide sequence ID" value="NZ_SNWM01000001.1"/>
</dbReference>
<dbReference type="Proteomes" id="UP000295499">
    <property type="component" value="Unassembled WGS sequence"/>
</dbReference>
<evidence type="ECO:0000313" key="2">
    <source>
        <dbReference type="Proteomes" id="UP000295499"/>
    </source>
</evidence>
<protein>
    <submittedName>
        <fullName evidence="1">Uncharacterized protein</fullName>
    </submittedName>
</protein>
<gene>
    <name evidence="1" type="ORF">CLV32_0032</name>
</gene>
<sequence>MAKLTRGILGPLTGKLGNLVGQSWKKIHYVKPAPKKSTKPKTAGRLNNEAKFSFFSN</sequence>
<dbReference type="AlphaFoldDB" id="A0A4R6INK8"/>
<accession>A0A4R6INK8</accession>
<dbReference type="Pfam" id="PF19781">
    <property type="entry name" value="DUF6266"/>
    <property type="match status" value="1"/>
</dbReference>
<name>A0A4R6INK8_9SPHI</name>
<comment type="caution">
    <text evidence="1">The sequence shown here is derived from an EMBL/GenBank/DDBJ whole genome shotgun (WGS) entry which is preliminary data.</text>
</comment>
<dbReference type="EMBL" id="SNWM01000001">
    <property type="protein sequence ID" value="TDO23747.1"/>
    <property type="molecule type" value="Genomic_DNA"/>
</dbReference>
<organism evidence="1 2">
    <name type="scientific">Pedobacter duraquae</name>
    <dbReference type="NCBI Taxonomy" id="425511"/>
    <lineage>
        <taxon>Bacteria</taxon>
        <taxon>Pseudomonadati</taxon>
        <taxon>Bacteroidota</taxon>
        <taxon>Sphingobacteriia</taxon>
        <taxon>Sphingobacteriales</taxon>
        <taxon>Sphingobacteriaceae</taxon>
        <taxon>Pedobacter</taxon>
    </lineage>
</organism>
<keyword evidence="2" id="KW-1185">Reference proteome</keyword>